<proteinExistence type="predicted"/>
<name>A0A7C1FHX3_9CHLR</name>
<dbReference type="EMBL" id="DSMG01000177">
    <property type="protein sequence ID" value="HDX33179.1"/>
    <property type="molecule type" value="Genomic_DNA"/>
</dbReference>
<dbReference type="InterPro" id="IPR008979">
    <property type="entry name" value="Galactose-bd-like_sf"/>
</dbReference>
<gene>
    <name evidence="4" type="ORF">ENQ20_17065</name>
</gene>
<sequence>MTTFLQRLERQFFESTLGEALLQHALALAVHLPKGRFAVQSTRNVRIPMRDGVKLTCDHHAPVGVERGPALLIRTPYGRNGPGRSLAELYAQAFATHGYHVINQDVRGRFDSEGEFVAFMHEKDDGVDTLAWMGSQPWCNGAIGMWGPSYLGYVQWAAAAGKSPYLKAIVPIITHSHLMEYHEHGFPLDLLLRWMFQLASMNDPSLSAWERLQRINDGAVQDRFLRTAFMHLPMQTADVLVIGRPDPLYREMSAAGPDHPLWRQVDHRSAVADAPPALFVSGWYDLFLDGLLEDYCAQVRAGLQPRLVVGPWHHMEYGYMGVAFQEALRWYAIHLRNEPAAEGERPVRLYVMGLNRWREFDRWPPSSQPLRLYLHGNGFAKTGRLFPHPPRVEASADTYTYNPADPTPNLGGPKLSNSAGKVDNRPLERRSDVLVFSSLPLQEDIEFIGPVQLELYVKSSLPTADFFGRLCIVDRSGSSHNLCDGNFRVEPGRGEIQPDGSVRIVVAMSATACRVKTGQRLRLLVASGAHPRFARNLGFLGNQTLMTEMRPALQTVFHDAAHPSALVLPIVQEMKQE</sequence>
<dbReference type="Pfam" id="PF02129">
    <property type="entry name" value="Peptidase_S15"/>
    <property type="match status" value="1"/>
</dbReference>
<accession>A0A7C1FHX3</accession>
<evidence type="ECO:0000313" key="4">
    <source>
        <dbReference type="EMBL" id="HDX33179.1"/>
    </source>
</evidence>
<feature type="domain" description="Xaa-Pro dipeptidyl-peptidase C-terminal" evidence="3">
    <location>
        <begin position="328"/>
        <end position="567"/>
    </location>
</feature>
<dbReference type="GO" id="GO:0008239">
    <property type="term" value="F:dipeptidyl-peptidase activity"/>
    <property type="evidence" value="ECO:0007669"/>
    <property type="project" value="InterPro"/>
</dbReference>
<dbReference type="InterPro" id="IPR005674">
    <property type="entry name" value="CocE/Ser_esterase"/>
</dbReference>
<comment type="caution">
    <text evidence="4">The sequence shown here is derived from an EMBL/GenBank/DDBJ whole genome shotgun (WGS) entry which is preliminary data.</text>
</comment>
<dbReference type="InterPro" id="IPR029058">
    <property type="entry name" value="AB_hydrolase_fold"/>
</dbReference>
<dbReference type="Gene3D" id="1.10.3020.10">
    <property type="entry name" value="alpha-amino acid ester hydrolase ( Helical cap domain)"/>
    <property type="match status" value="1"/>
</dbReference>
<evidence type="ECO:0000259" key="3">
    <source>
        <dbReference type="SMART" id="SM00939"/>
    </source>
</evidence>
<dbReference type="SUPFAM" id="SSF53474">
    <property type="entry name" value="alpha/beta-Hydrolases"/>
    <property type="match status" value="1"/>
</dbReference>
<dbReference type="Pfam" id="PF08530">
    <property type="entry name" value="PepX_C"/>
    <property type="match status" value="1"/>
</dbReference>
<dbReference type="PANTHER" id="PTHR43056">
    <property type="entry name" value="PEPTIDASE S9 PROLYL OLIGOPEPTIDASE"/>
    <property type="match status" value="1"/>
</dbReference>
<dbReference type="SUPFAM" id="SSF49785">
    <property type="entry name" value="Galactose-binding domain-like"/>
    <property type="match status" value="1"/>
</dbReference>
<keyword evidence="1 4" id="KW-0378">Hydrolase</keyword>
<dbReference type="Gene3D" id="2.60.120.260">
    <property type="entry name" value="Galactose-binding domain-like"/>
    <property type="match status" value="1"/>
</dbReference>
<reference evidence="4" key="1">
    <citation type="journal article" date="2020" name="mSystems">
        <title>Genome- and Community-Level Interaction Insights into Carbon Utilization and Element Cycling Functions of Hydrothermarchaeota in Hydrothermal Sediment.</title>
        <authorList>
            <person name="Zhou Z."/>
            <person name="Liu Y."/>
            <person name="Xu W."/>
            <person name="Pan J."/>
            <person name="Luo Z.H."/>
            <person name="Li M."/>
        </authorList>
    </citation>
    <scope>NUCLEOTIDE SEQUENCE [LARGE SCALE GENOMIC DNA]</scope>
    <source>
        <strain evidence="4">SpSt-289</strain>
    </source>
</reference>
<dbReference type="Gene3D" id="3.40.50.1820">
    <property type="entry name" value="alpha/beta hydrolase"/>
    <property type="match status" value="1"/>
</dbReference>
<evidence type="ECO:0000256" key="2">
    <source>
        <dbReference type="SAM" id="MobiDB-lite"/>
    </source>
</evidence>
<evidence type="ECO:0000256" key="1">
    <source>
        <dbReference type="ARBA" id="ARBA00022801"/>
    </source>
</evidence>
<protein>
    <submittedName>
        <fullName evidence="4">CocE/NonD family hydrolase</fullName>
    </submittedName>
</protein>
<dbReference type="InterPro" id="IPR050585">
    <property type="entry name" value="Xaa-Pro_dipeptidyl-ppase/CocE"/>
</dbReference>
<organism evidence="4">
    <name type="scientific">Caldilinea aerophila</name>
    <dbReference type="NCBI Taxonomy" id="133453"/>
    <lineage>
        <taxon>Bacteria</taxon>
        <taxon>Bacillati</taxon>
        <taxon>Chloroflexota</taxon>
        <taxon>Caldilineae</taxon>
        <taxon>Caldilineales</taxon>
        <taxon>Caldilineaceae</taxon>
        <taxon>Caldilinea</taxon>
    </lineage>
</organism>
<feature type="region of interest" description="Disordered" evidence="2">
    <location>
        <begin position="396"/>
        <end position="423"/>
    </location>
</feature>
<dbReference type="AlphaFoldDB" id="A0A7C1FHX3"/>
<dbReference type="SMART" id="SM00939">
    <property type="entry name" value="PepX_C"/>
    <property type="match status" value="1"/>
</dbReference>
<dbReference type="NCBIfam" id="TIGR00976">
    <property type="entry name" value="CocE_NonD"/>
    <property type="match status" value="1"/>
</dbReference>
<dbReference type="InterPro" id="IPR013736">
    <property type="entry name" value="Xaa-Pro_dipept_C"/>
</dbReference>
<dbReference type="PANTHER" id="PTHR43056:SF10">
    <property type="entry name" value="COCE_NOND FAMILY, PUTATIVE (AFU_ORTHOLOGUE AFUA_7G00600)-RELATED"/>
    <property type="match status" value="1"/>
</dbReference>
<dbReference type="InterPro" id="IPR000383">
    <property type="entry name" value="Xaa-Pro-like_dom"/>
</dbReference>